<dbReference type="STRING" id="667676.SAMN05192539_101020"/>
<dbReference type="Proteomes" id="UP000198866">
    <property type="component" value="Unassembled WGS sequence"/>
</dbReference>
<organism evidence="1 2">
    <name type="scientific">Paraburkholderia diazotrophica</name>
    <dbReference type="NCBI Taxonomy" id="667676"/>
    <lineage>
        <taxon>Bacteria</taxon>
        <taxon>Pseudomonadati</taxon>
        <taxon>Pseudomonadota</taxon>
        <taxon>Betaproteobacteria</taxon>
        <taxon>Burkholderiales</taxon>
        <taxon>Burkholderiaceae</taxon>
        <taxon>Paraburkholderia</taxon>
    </lineage>
</organism>
<dbReference type="EMBL" id="FNYE01000010">
    <property type="protein sequence ID" value="SEJ37745.1"/>
    <property type="molecule type" value="Genomic_DNA"/>
</dbReference>
<protein>
    <submittedName>
        <fullName evidence="1">NTE family protein</fullName>
    </submittedName>
</protein>
<keyword evidence="2" id="KW-1185">Reference proteome</keyword>
<dbReference type="AlphaFoldDB" id="A0A1H6YM05"/>
<accession>A0A1H6YM05</accession>
<gene>
    <name evidence="1" type="ORF">SAMN05192539_101020</name>
</gene>
<sequence>MVIVHINPVVRRGVPKTASEIMNRINEVSFNSSLMREMRAISFVTSLIQEGKIDRPDMKQMLIHSIRSDEAMSALGVSSKLNADWPFLCFLRDEGRARAETWLHDNFDAIGQRSSIDIRAEFL</sequence>
<reference evidence="2" key="1">
    <citation type="submission" date="2016-10" db="EMBL/GenBank/DDBJ databases">
        <authorList>
            <person name="Varghese N."/>
            <person name="Submissions S."/>
        </authorList>
    </citation>
    <scope>NUCLEOTIDE SEQUENCE [LARGE SCALE GENOMIC DNA]</scope>
    <source>
        <strain evidence="2">LMG 26031</strain>
    </source>
</reference>
<proteinExistence type="predicted"/>
<evidence type="ECO:0000313" key="2">
    <source>
        <dbReference type="Proteomes" id="UP000198866"/>
    </source>
</evidence>
<evidence type="ECO:0000313" key="1">
    <source>
        <dbReference type="EMBL" id="SEJ37745.1"/>
    </source>
</evidence>
<name>A0A1H6YM05_9BURK</name>